<keyword evidence="1" id="KW-0378">Hydrolase</keyword>
<dbReference type="AlphaFoldDB" id="A0A3D8SBG7"/>
<evidence type="ECO:0000259" key="2">
    <source>
        <dbReference type="Pfam" id="PF00561"/>
    </source>
</evidence>
<dbReference type="InterPro" id="IPR050266">
    <property type="entry name" value="AB_hydrolase_sf"/>
</dbReference>
<accession>A0A3D8SBG7</accession>
<evidence type="ECO:0000313" key="3">
    <source>
        <dbReference type="EMBL" id="RDW83098.1"/>
    </source>
</evidence>
<dbReference type="Proteomes" id="UP000256328">
    <property type="component" value="Unassembled WGS sequence"/>
</dbReference>
<feature type="domain" description="AB hydrolase-1" evidence="2">
    <location>
        <begin position="36"/>
        <end position="139"/>
    </location>
</feature>
<dbReference type="SUPFAM" id="SSF53474">
    <property type="entry name" value="alpha/beta-Hydrolases"/>
    <property type="match status" value="1"/>
</dbReference>
<keyword evidence="4" id="KW-1185">Reference proteome</keyword>
<sequence>MASIKKAYYDTPDGQIHYRYLHSSSEKAQEGIPKDPILLLHMSAASSLYFEPLMHRLAALGYDCYAPDMPGFGRSYDPSGQPANTRFYVETFMLLATQQRWKHFHVLGHHTGASLGIEMAAMYPAQVRSLCVVGAALLFAPEQKAMADALVIAPETYPVRDGAHLLKKWNRLLQYPGFEVDVLHAQVLDQIRAWQGRRQVYTCNFAQDIMGFLGLVKCAVLAMSARESMLFEYLGRVRNVKPDAKCVTVGGGEFEVLLDVDGVYQAYKDFLDSVPHVQN</sequence>
<dbReference type="InterPro" id="IPR029058">
    <property type="entry name" value="AB_hydrolase_fold"/>
</dbReference>
<evidence type="ECO:0000256" key="1">
    <source>
        <dbReference type="ARBA" id="ARBA00022801"/>
    </source>
</evidence>
<dbReference type="PANTHER" id="PTHR43798">
    <property type="entry name" value="MONOACYLGLYCEROL LIPASE"/>
    <property type="match status" value="1"/>
</dbReference>
<comment type="caution">
    <text evidence="3">The sequence shown here is derived from an EMBL/GenBank/DDBJ whole genome shotgun (WGS) entry which is preliminary data.</text>
</comment>
<dbReference type="PANTHER" id="PTHR43798:SF31">
    <property type="entry name" value="AB HYDROLASE SUPERFAMILY PROTEIN YCLE"/>
    <property type="match status" value="1"/>
</dbReference>
<dbReference type="InterPro" id="IPR000073">
    <property type="entry name" value="AB_hydrolase_1"/>
</dbReference>
<evidence type="ECO:0000313" key="4">
    <source>
        <dbReference type="Proteomes" id="UP000256328"/>
    </source>
</evidence>
<gene>
    <name evidence="3" type="ORF">BP5796_04589</name>
</gene>
<dbReference type="GO" id="GO:0016020">
    <property type="term" value="C:membrane"/>
    <property type="evidence" value="ECO:0007669"/>
    <property type="project" value="TreeGrafter"/>
</dbReference>
<dbReference type="OrthoDB" id="284184at2759"/>
<organism evidence="3 4">
    <name type="scientific">Coleophoma crateriformis</name>
    <dbReference type="NCBI Taxonomy" id="565419"/>
    <lineage>
        <taxon>Eukaryota</taxon>
        <taxon>Fungi</taxon>
        <taxon>Dikarya</taxon>
        <taxon>Ascomycota</taxon>
        <taxon>Pezizomycotina</taxon>
        <taxon>Leotiomycetes</taxon>
        <taxon>Helotiales</taxon>
        <taxon>Dermateaceae</taxon>
        <taxon>Coleophoma</taxon>
    </lineage>
</organism>
<dbReference type="EMBL" id="PDLN01000006">
    <property type="protein sequence ID" value="RDW83098.1"/>
    <property type="molecule type" value="Genomic_DNA"/>
</dbReference>
<dbReference type="Pfam" id="PF00561">
    <property type="entry name" value="Abhydrolase_1"/>
    <property type="match status" value="1"/>
</dbReference>
<proteinExistence type="predicted"/>
<reference evidence="3 4" key="1">
    <citation type="journal article" date="2018" name="IMA Fungus">
        <title>IMA Genome-F 9: Draft genome sequence of Annulohypoxylon stygium, Aspergillus mulundensis, Berkeleyomyces basicola (syn. Thielaviopsis basicola), Ceratocystis smalleyi, two Cercospora beticola strains, Coleophoma cylindrospora, Fusarium fracticaudum, Phialophora cf. hyalina, and Morchella septimelata.</title>
        <authorList>
            <person name="Wingfield B.D."/>
            <person name="Bills G.F."/>
            <person name="Dong Y."/>
            <person name="Huang W."/>
            <person name="Nel W.J."/>
            <person name="Swalarsk-Parry B.S."/>
            <person name="Vaghefi N."/>
            <person name="Wilken P.M."/>
            <person name="An Z."/>
            <person name="de Beer Z.W."/>
            <person name="De Vos L."/>
            <person name="Chen L."/>
            <person name="Duong T.A."/>
            <person name="Gao Y."/>
            <person name="Hammerbacher A."/>
            <person name="Kikkert J.R."/>
            <person name="Li Y."/>
            <person name="Li H."/>
            <person name="Li K."/>
            <person name="Li Q."/>
            <person name="Liu X."/>
            <person name="Ma X."/>
            <person name="Naidoo K."/>
            <person name="Pethybridge S.J."/>
            <person name="Sun J."/>
            <person name="Steenkamp E.T."/>
            <person name="van der Nest M.A."/>
            <person name="van Wyk S."/>
            <person name="Wingfield M.J."/>
            <person name="Xiong C."/>
            <person name="Yue Q."/>
            <person name="Zhang X."/>
        </authorList>
    </citation>
    <scope>NUCLEOTIDE SEQUENCE [LARGE SCALE GENOMIC DNA]</scope>
    <source>
        <strain evidence="3 4">BP5796</strain>
    </source>
</reference>
<dbReference type="Gene3D" id="3.40.50.1820">
    <property type="entry name" value="alpha/beta hydrolase"/>
    <property type="match status" value="1"/>
</dbReference>
<name>A0A3D8SBG7_9HELO</name>
<protein>
    <recommendedName>
        <fullName evidence="2">AB hydrolase-1 domain-containing protein</fullName>
    </recommendedName>
</protein>
<dbReference type="GO" id="GO:0016787">
    <property type="term" value="F:hydrolase activity"/>
    <property type="evidence" value="ECO:0007669"/>
    <property type="project" value="UniProtKB-KW"/>
</dbReference>